<feature type="domain" description="CWH43-like N-terminal" evidence="7">
    <location>
        <begin position="11"/>
        <end position="152"/>
    </location>
</feature>
<dbReference type="InterPro" id="IPR019402">
    <property type="entry name" value="CWH43_N"/>
</dbReference>
<gene>
    <name evidence="8" type="ORF">L596_003696</name>
</gene>
<evidence type="ECO:0000256" key="2">
    <source>
        <dbReference type="ARBA" id="ARBA00006565"/>
    </source>
</evidence>
<organism evidence="8 9">
    <name type="scientific">Steinernema carpocapsae</name>
    <name type="common">Entomopathogenic nematode</name>
    <dbReference type="NCBI Taxonomy" id="34508"/>
    <lineage>
        <taxon>Eukaryota</taxon>
        <taxon>Metazoa</taxon>
        <taxon>Ecdysozoa</taxon>
        <taxon>Nematoda</taxon>
        <taxon>Chromadorea</taxon>
        <taxon>Rhabditida</taxon>
        <taxon>Tylenchina</taxon>
        <taxon>Panagrolaimomorpha</taxon>
        <taxon>Strongyloidoidea</taxon>
        <taxon>Steinernematidae</taxon>
        <taxon>Steinernema</taxon>
    </lineage>
</organism>
<feature type="transmembrane region" description="Helical" evidence="6">
    <location>
        <begin position="54"/>
        <end position="76"/>
    </location>
</feature>
<reference evidence="8 9" key="1">
    <citation type="journal article" date="2015" name="Genome Biol.">
        <title>Comparative genomics of Steinernema reveals deeply conserved gene regulatory networks.</title>
        <authorList>
            <person name="Dillman A.R."/>
            <person name="Macchietto M."/>
            <person name="Porter C.F."/>
            <person name="Rogers A."/>
            <person name="Williams B."/>
            <person name="Antoshechkin I."/>
            <person name="Lee M.M."/>
            <person name="Goodwin Z."/>
            <person name="Lu X."/>
            <person name="Lewis E.E."/>
            <person name="Goodrich-Blair H."/>
            <person name="Stock S.P."/>
            <person name="Adams B.J."/>
            <person name="Sternberg P.W."/>
            <person name="Mortazavi A."/>
        </authorList>
    </citation>
    <scope>NUCLEOTIDE SEQUENCE [LARGE SCALE GENOMIC DNA]</scope>
    <source>
        <strain evidence="8 9">ALL</strain>
    </source>
</reference>
<keyword evidence="9" id="KW-1185">Reference proteome</keyword>
<feature type="transmembrane region" description="Helical" evidence="6">
    <location>
        <begin position="161"/>
        <end position="180"/>
    </location>
</feature>
<keyword evidence="4 6" id="KW-1133">Transmembrane helix</keyword>
<reference evidence="8 9" key="2">
    <citation type="journal article" date="2019" name="G3 (Bethesda)">
        <title>Hybrid Assembly of the Genome of the Entomopathogenic Nematode Steinernema carpocapsae Identifies the X-Chromosome.</title>
        <authorList>
            <person name="Serra L."/>
            <person name="Macchietto M."/>
            <person name="Macias-Munoz A."/>
            <person name="McGill C.J."/>
            <person name="Rodriguez I.M."/>
            <person name="Rodriguez B."/>
            <person name="Murad R."/>
            <person name="Mortazavi A."/>
        </authorList>
    </citation>
    <scope>NUCLEOTIDE SEQUENCE [LARGE SCALE GENOMIC DNA]</scope>
    <source>
        <strain evidence="8 9">ALL</strain>
    </source>
</reference>
<dbReference type="AlphaFoldDB" id="A0A4U8UWP3"/>
<dbReference type="Proteomes" id="UP000298663">
    <property type="component" value="Chromosome X"/>
</dbReference>
<evidence type="ECO:0000256" key="5">
    <source>
        <dbReference type="ARBA" id="ARBA00023136"/>
    </source>
</evidence>
<comment type="subcellular location">
    <subcellularLocation>
        <location evidence="1">Endomembrane system</location>
        <topology evidence="1">Multi-pass membrane protein</topology>
    </subcellularLocation>
</comment>
<feature type="transmembrane region" description="Helical" evidence="6">
    <location>
        <begin position="126"/>
        <end position="149"/>
    </location>
</feature>
<evidence type="ECO:0000313" key="9">
    <source>
        <dbReference type="Proteomes" id="UP000298663"/>
    </source>
</evidence>
<dbReference type="EMBL" id="CM016762">
    <property type="protein sequence ID" value="TMS36557.1"/>
    <property type="molecule type" value="Genomic_DNA"/>
</dbReference>
<evidence type="ECO:0000313" key="8">
    <source>
        <dbReference type="EMBL" id="TMS36557.1"/>
    </source>
</evidence>
<comment type="caution">
    <text evidence="8">The sequence shown here is derived from an EMBL/GenBank/DDBJ whole genome shotgun (WGS) entry which is preliminary data.</text>
</comment>
<protein>
    <recommendedName>
        <fullName evidence="7">CWH43-like N-terminal domain-containing protein</fullName>
    </recommendedName>
</protein>
<proteinExistence type="inferred from homology"/>
<dbReference type="GO" id="GO:0012505">
    <property type="term" value="C:endomembrane system"/>
    <property type="evidence" value="ECO:0007669"/>
    <property type="project" value="UniProtKB-SubCell"/>
</dbReference>
<dbReference type="OrthoDB" id="191706at2759"/>
<keyword evidence="3 6" id="KW-0812">Transmembrane</keyword>
<evidence type="ECO:0000256" key="1">
    <source>
        <dbReference type="ARBA" id="ARBA00004127"/>
    </source>
</evidence>
<keyword evidence="5 6" id="KW-0472">Membrane</keyword>
<sequence length="219" mass="24496">MLQWGRLGAGHIPVIFSILFTFMLGATYVVAVWHKDVDPVFPYISSSGDQRPESCVFSLLLNFCAILTALIIYLRYGLVKELNRNFHQNTTRLNNLSLYVGLLSSCGMFIVANFQETAVIQIHMGGAIVCFGGSCLYMLMQAAITWLMYPTFVSRSALFGLSWLCSPVFCLSLQYHAAFWPPKRTMQRSRISRLLARGLATRHSRGSCSTVFPPSPSGY</sequence>
<feature type="transmembrane region" description="Helical" evidence="6">
    <location>
        <begin position="12"/>
        <end position="33"/>
    </location>
</feature>
<comment type="similarity">
    <text evidence="2">Belongs to the DRAM/TMEM150 family.</text>
</comment>
<dbReference type="Pfam" id="PF10277">
    <property type="entry name" value="Frag1"/>
    <property type="match status" value="1"/>
</dbReference>
<dbReference type="PANTHER" id="PTHR21324:SF2">
    <property type="entry name" value="EG:22E5.9 PROTEIN"/>
    <property type="match status" value="1"/>
</dbReference>
<dbReference type="PANTHER" id="PTHR21324">
    <property type="entry name" value="FASTING-INDUCIBLE INTEGRAL MEMBRANE PROTEIN TM6P1-RELATED"/>
    <property type="match status" value="1"/>
</dbReference>
<name>A0A4U8UWP3_STECR</name>
<dbReference type="InterPro" id="IPR050911">
    <property type="entry name" value="DRAM/TMEM150_Autophagy_Mod"/>
</dbReference>
<evidence type="ECO:0000256" key="6">
    <source>
        <dbReference type="SAM" id="Phobius"/>
    </source>
</evidence>
<feature type="transmembrane region" description="Helical" evidence="6">
    <location>
        <begin position="96"/>
        <end position="114"/>
    </location>
</feature>
<dbReference type="EMBL" id="AZBU02000001">
    <property type="protein sequence ID" value="TMS36557.1"/>
    <property type="molecule type" value="Genomic_DNA"/>
</dbReference>
<evidence type="ECO:0000259" key="7">
    <source>
        <dbReference type="Pfam" id="PF10277"/>
    </source>
</evidence>
<evidence type="ECO:0000256" key="3">
    <source>
        <dbReference type="ARBA" id="ARBA00022692"/>
    </source>
</evidence>
<evidence type="ECO:0000256" key="4">
    <source>
        <dbReference type="ARBA" id="ARBA00022989"/>
    </source>
</evidence>
<accession>A0A4U8UWP3</accession>